<dbReference type="PANTHER" id="PTHR42862:SF1">
    <property type="entry name" value="DELTA-1-PYRROLINE-5-CARBOXYLATE DEHYDROGENASE 2, ISOFORM A-RELATED"/>
    <property type="match status" value="1"/>
</dbReference>
<proteinExistence type="inferred from homology"/>
<dbReference type="Gene3D" id="3.40.605.10">
    <property type="entry name" value="Aldehyde Dehydrogenase, Chain A, domain 1"/>
    <property type="match status" value="1"/>
</dbReference>
<dbReference type="InParanoid" id="A0A1Y1UEB1"/>
<keyword evidence="4 7" id="KW-0520">NAD</keyword>
<dbReference type="InterPro" id="IPR050485">
    <property type="entry name" value="Proline_metab_enzyme"/>
</dbReference>
<dbReference type="Proteomes" id="UP000193218">
    <property type="component" value="Unassembled WGS sequence"/>
</dbReference>
<comment type="pathway">
    <text evidence="1 7">Amino-acid degradation; L-proline degradation into L-glutamate; L-glutamate from L-proline: step 2/2.</text>
</comment>
<keyword evidence="3 7" id="KW-0560">Oxidoreductase</keyword>
<keyword evidence="11" id="KW-1185">Reference proteome</keyword>
<evidence type="ECO:0000256" key="1">
    <source>
        <dbReference type="ARBA" id="ARBA00004786"/>
    </source>
</evidence>
<feature type="domain" description="Aldehyde dehydrogenase" evidence="9">
    <location>
        <begin position="60"/>
        <end position="519"/>
    </location>
</feature>
<evidence type="ECO:0000256" key="7">
    <source>
        <dbReference type="RuleBase" id="RU366016"/>
    </source>
</evidence>
<reference evidence="10 11" key="1">
    <citation type="submission" date="2017-03" db="EMBL/GenBank/DDBJ databases">
        <title>Widespread Adenine N6-methylation of Active Genes in Fungi.</title>
        <authorList>
            <consortium name="DOE Joint Genome Institute"/>
            <person name="Mondo S.J."/>
            <person name="Dannebaum R.O."/>
            <person name="Kuo R.C."/>
            <person name="Louie K.B."/>
            <person name="Bewick A.J."/>
            <person name="Labutti K."/>
            <person name="Haridas S."/>
            <person name="Kuo A."/>
            <person name="Salamov A."/>
            <person name="Ahrendt S.R."/>
            <person name="Lau R."/>
            <person name="Bowen B.P."/>
            <person name="Lipzen A."/>
            <person name="Sullivan W."/>
            <person name="Andreopoulos W.B."/>
            <person name="Clum A."/>
            <person name="Lindquist E."/>
            <person name="Daum C."/>
            <person name="Northen T.R."/>
            <person name="Ramamoorthy G."/>
            <person name="Schmitz R.J."/>
            <person name="Gryganskyi A."/>
            <person name="Culley D."/>
            <person name="Magnuson J."/>
            <person name="James T.Y."/>
            <person name="O'Malley M.A."/>
            <person name="Stajich J.E."/>
            <person name="Spatafora J.W."/>
            <person name="Visel A."/>
            <person name="Grigoriev I.V."/>
        </authorList>
    </citation>
    <scope>NUCLEOTIDE SEQUENCE [LARGE SCALE GENOMIC DNA]</scope>
    <source>
        <strain evidence="10 11">NRRL Y-17943</strain>
    </source>
</reference>
<evidence type="ECO:0000256" key="8">
    <source>
        <dbReference type="RuleBase" id="RU366030"/>
    </source>
</evidence>
<name>A0A1Y1UEB1_9TREE</name>
<evidence type="ECO:0000313" key="10">
    <source>
        <dbReference type="EMBL" id="ORX36362.1"/>
    </source>
</evidence>
<dbReference type="InterPro" id="IPR016161">
    <property type="entry name" value="Ald_DH/histidinol_DH"/>
</dbReference>
<dbReference type="GeneID" id="33560763"/>
<dbReference type="FunCoup" id="A0A1Y1UEB1">
    <property type="interactions" value="176"/>
</dbReference>
<dbReference type="NCBIfam" id="TIGR01236">
    <property type="entry name" value="D1pyr5carbox1"/>
    <property type="match status" value="1"/>
</dbReference>
<dbReference type="OrthoDB" id="5322683at2759"/>
<dbReference type="Pfam" id="PF00171">
    <property type="entry name" value="Aldedh"/>
    <property type="match status" value="1"/>
</dbReference>
<dbReference type="GO" id="GO:0003842">
    <property type="term" value="F:L-glutamate gamma-semialdehyde dehydrogenase activity"/>
    <property type="evidence" value="ECO:0007669"/>
    <property type="project" value="UniProtKB-UniRule"/>
</dbReference>
<dbReference type="GO" id="GO:0005759">
    <property type="term" value="C:mitochondrial matrix"/>
    <property type="evidence" value="ECO:0007669"/>
    <property type="project" value="TreeGrafter"/>
</dbReference>
<dbReference type="PANTHER" id="PTHR42862">
    <property type="entry name" value="DELTA-1-PYRROLINE-5-CARBOXYLATE DEHYDROGENASE 1, ISOFORM A-RELATED"/>
    <property type="match status" value="1"/>
</dbReference>
<dbReference type="InterPro" id="IPR016160">
    <property type="entry name" value="Ald_DH_CS_CYS"/>
</dbReference>
<gene>
    <name evidence="10" type="ORF">BD324DRAFT_676227</name>
</gene>
<dbReference type="InterPro" id="IPR015590">
    <property type="entry name" value="Aldehyde_DH_dom"/>
</dbReference>
<comment type="catalytic activity">
    <reaction evidence="6 7">
        <text>L-glutamate 5-semialdehyde + NAD(+) + H2O = L-glutamate + NADH + 2 H(+)</text>
        <dbReference type="Rhea" id="RHEA:30235"/>
        <dbReference type="ChEBI" id="CHEBI:15377"/>
        <dbReference type="ChEBI" id="CHEBI:15378"/>
        <dbReference type="ChEBI" id="CHEBI:29985"/>
        <dbReference type="ChEBI" id="CHEBI:57540"/>
        <dbReference type="ChEBI" id="CHEBI:57945"/>
        <dbReference type="ChEBI" id="CHEBI:58066"/>
        <dbReference type="EC" id="1.2.1.88"/>
    </reaction>
</comment>
<evidence type="ECO:0000256" key="4">
    <source>
        <dbReference type="ARBA" id="ARBA00023027"/>
    </source>
</evidence>
<accession>A0A1Y1UEB1</accession>
<dbReference type="FunFam" id="3.40.605.10:FF:000006">
    <property type="entry name" value="1-pyrroline-5-carboxylate dehydrogenase"/>
    <property type="match status" value="1"/>
</dbReference>
<evidence type="ECO:0000256" key="2">
    <source>
        <dbReference type="ARBA" id="ARBA00009986"/>
    </source>
</evidence>
<dbReference type="RefSeq" id="XP_021870463.1">
    <property type="nucleotide sequence ID" value="XM_022018954.1"/>
</dbReference>
<dbReference type="EMBL" id="NBSH01000008">
    <property type="protein sequence ID" value="ORX36362.1"/>
    <property type="molecule type" value="Genomic_DNA"/>
</dbReference>
<dbReference type="FunFam" id="3.40.309.10:FF:000005">
    <property type="entry name" value="1-pyrroline-5-carboxylate dehydrogenase 1"/>
    <property type="match status" value="1"/>
</dbReference>
<keyword evidence="5 7" id="KW-0642">Proline metabolism</keyword>
<dbReference type="SUPFAM" id="SSF53720">
    <property type="entry name" value="ALDH-like"/>
    <property type="match status" value="1"/>
</dbReference>
<dbReference type="EC" id="1.2.1.88" evidence="7"/>
<dbReference type="GO" id="GO:0010133">
    <property type="term" value="P:L-proline catabolic process to L-glutamate"/>
    <property type="evidence" value="ECO:0007669"/>
    <property type="project" value="UniProtKB-UniRule"/>
</dbReference>
<evidence type="ECO:0000256" key="6">
    <source>
        <dbReference type="ARBA" id="ARBA00048142"/>
    </source>
</evidence>
<evidence type="ECO:0000313" key="11">
    <source>
        <dbReference type="Proteomes" id="UP000193218"/>
    </source>
</evidence>
<organism evidence="10 11">
    <name type="scientific">Kockovaella imperatae</name>
    <dbReference type="NCBI Taxonomy" id="4999"/>
    <lineage>
        <taxon>Eukaryota</taxon>
        <taxon>Fungi</taxon>
        <taxon>Dikarya</taxon>
        <taxon>Basidiomycota</taxon>
        <taxon>Agaricomycotina</taxon>
        <taxon>Tremellomycetes</taxon>
        <taxon>Tremellales</taxon>
        <taxon>Cuniculitremaceae</taxon>
        <taxon>Kockovaella</taxon>
    </lineage>
</organism>
<dbReference type="InterPro" id="IPR005931">
    <property type="entry name" value="P5CDH/ALDH4A1"/>
</dbReference>
<evidence type="ECO:0000256" key="3">
    <source>
        <dbReference type="ARBA" id="ARBA00023002"/>
    </source>
</evidence>
<protein>
    <recommendedName>
        <fullName evidence="7 8">Multifunctional fusion protein</fullName>
    </recommendedName>
    <domain>
        <recommendedName>
            <fullName evidence="8">Delta-1-pyrroline-5-carboxylate dehydrogenase</fullName>
            <shortName evidence="8">P5C dehydrogenase</shortName>
        </recommendedName>
        <alternativeName>
            <fullName evidence="7">L-glutamate gamma-semialdehyde dehydrogenase</fullName>
        </alternativeName>
    </domain>
    <domain>
        <recommendedName>
            <fullName evidence="7">L-glutamate gamma-semialdehyde dehydrogenase</fullName>
            <ecNumber evidence="7">1.2.1.88</ecNumber>
        </recommendedName>
    </domain>
</protein>
<comment type="caution">
    <text evidence="10">The sequence shown here is derived from an EMBL/GenBank/DDBJ whole genome shotgun (WGS) entry which is preliminary data.</text>
</comment>
<comment type="similarity">
    <text evidence="2 7">Belongs to the aldehyde dehydrogenase family.</text>
</comment>
<dbReference type="InterPro" id="IPR016163">
    <property type="entry name" value="Ald_DH_C"/>
</dbReference>
<dbReference type="InterPro" id="IPR016162">
    <property type="entry name" value="Ald_DH_N"/>
</dbReference>
<dbReference type="STRING" id="4999.A0A1Y1UEB1"/>
<sequence>MSQLASFKVPKIENEPMRNYAPGSAERKGLEAALAKMQKELPFEIPCVVNGKEASKIEKQLMPHDHAKHLCTYHTATPEIVDSAIKGALAGKQEWEEMPWADRAAIFLKAADLVAGKYRYDIMAATMLGQGKNAWQAEIDAAAEMCDFWRFSVKYVEQLYANQPTENSLMIWNRTEYRPLEGFVLAVTPFNFTAIGGNLVGAPAIVGNVCVWKPSPMATYANYLTHKILLEAGLPPSVVQFIPGPAAEVVGQCIENKDFAGLHYTGSTQVFRNLWRKIGDNLENYKGYPRIVGETGGKNFHLFHPTADVKTGVAQSIRAAFEYSGQKCSALSRCYVPESLWNNGFKETLIAETNKISIGPCFEFNHFTGPVIAQHSFDKITGIITKAKEAGGEVIAGGKCNTAGDSSKGYFVQPTVIVTKDPKSISMTEEIFGPVMTVYVYPDNKYEETCDLIDTTTQYGLTGAIFANDRSALVLAAHKLRNAAGNFYINDKCTGAVVGQQAFGGARASGTNDKSGSIGIFWRFVSARSIKENFVDIKDHEYPSNLV</sequence>
<dbReference type="CDD" id="cd07123">
    <property type="entry name" value="ALDH_F4-17_P5CDH"/>
    <property type="match status" value="1"/>
</dbReference>
<evidence type="ECO:0000259" key="9">
    <source>
        <dbReference type="Pfam" id="PF00171"/>
    </source>
</evidence>
<dbReference type="UniPathway" id="UPA00261">
    <property type="reaction ID" value="UER00374"/>
</dbReference>
<evidence type="ECO:0000256" key="5">
    <source>
        <dbReference type="ARBA" id="ARBA00023062"/>
    </source>
</evidence>
<dbReference type="PROSITE" id="PS00070">
    <property type="entry name" value="ALDEHYDE_DEHYDR_CYS"/>
    <property type="match status" value="1"/>
</dbReference>
<dbReference type="Gene3D" id="3.40.309.10">
    <property type="entry name" value="Aldehyde Dehydrogenase, Chain A, domain 2"/>
    <property type="match status" value="1"/>
</dbReference>
<dbReference type="AlphaFoldDB" id="A0A1Y1UEB1"/>